<accession>A0A1I0SD97</accession>
<gene>
    <name evidence="2" type="ORF">SAMN04488122_6485</name>
</gene>
<reference evidence="3" key="1">
    <citation type="submission" date="2016-10" db="EMBL/GenBank/DDBJ databases">
        <authorList>
            <person name="Varghese N."/>
            <person name="Submissions S."/>
        </authorList>
    </citation>
    <scope>NUCLEOTIDE SEQUENCE [LARGE SCALE GENOMIC DNA]</scope>
    <source>
        <strain evidence="3">DSM 3695</strain>
    </source>
</reference>
<dbReference type="InterPro" id="IPR046232">
    <property type="entry name" value="DUF6265"/>
</dbReference>
<feature type="domain" description="DUF6265" evidence="1">
    <location>
        <begin position="30"/>
        <end position="139"/>
    </location>
</feature>
<proteinExistence type="predicted"/>
<dbReference type="Pfam" id="PF19780">
    <property type="entry name" value="DUF6265"/>
    <property type="match status" value="1"/>
</dbReference>
<dbReference type="STRING" id="29529.SAMN04488122_6485"/>
<dbReference type="AlphaFoldDB" id="A0A1I0SD97"/>
<dbReference type="EMBL" id="FOJG01000002">
    <property type="protein sequence ID" value="SEW55813.1"/>
    <property type="molecule type" value="Genomic_DNA"/>
</dbReference>
<evidence type="ECO:0000313" key="3">
    <source>
        <dbReference type="Proteomes" id="UP000199310"/>
    </source>
</evidence>
<dbReference type="RefSeq" id="WP_089903294.1">
    <property type="nucleotide sequence ID" value="NZ_FOJG01000002.1"/>
</dbReference>
<protein>
    <recommendedName>
        <fullName evidence="1">DUF6265 domain-containing protein</fullName>
    </recommendedName>
</protein>
<name>A0A1I0SD97_9BACT</name>
<organism evidence="2 3">
    <name type="scientific">Chitinophaga arvensicola</name>
    <dbReference type="NCBI Taxonomy" id="29529"/>
    <lineage>
        <taxon>Bacteria</taxon>
        <taxon>Pseudomonadati</taxon>
        <taxon>Bacteroidota</taxon>
        <taxon>Chitinophagia</taxon>
        <taxon>Chitinophagales</taxon>
        <taxon>Chitinophagaceae</taxon>
        <taxon>Chitinophaga</taxon>
    </lineage>
</organism>
<dbReference type="Proteomes" id="UP000199310">
    <property type="component" value="Unassembled WGS sequence"/>
</dbReference>
<keyword evidence="3" id="KW-1185">Reference proteome</keyword>
<sequence length="157" mass="17787">MNNLKRIALLTGIGIFFCVNGFGQRLADANWLLGRWEQKTPKRTIYETWISNSDSSYSGKSYLLKEKDTIVLETVSLLQKEGILFYIPTVTNQNSGMPVSFKLTFVSGNKLVFENPAHDFPQKITYALISSDSLLAEISGTSNNKEQIRQFPMKRIL</sequence>
<evidence type="ECO:0000259" key="1">
    <source>
        <dbReference type="Pfam" id="PF19780"/>
    </source>
</evidence>
<dbReference type="OrthoDB" id="5382295at2"/>
<evidence type="ECO:0000313" key="2">
    <source>
        <dbReference type="EMBL" id="SEW55813.1"/>
    </source>
</evidence>